<protein>
    <submittedName>
        <fullName evidence="2">Uncharacterized protein</fullName>
    </submittedName>
</protein>
<accession>A0A0F9IFY4</accession>
<name>A0A0F9IFY4_9ZZZZ</name>
<feature type="region of interest" description="Disordered" evidence="1">
    <location>
        <begin position="1"/>
        <end position="22"/>
    </location>
</feature>
<gene>
    <name evidence="2" type="ORF">LCGC14_1663560</name>
</gene>
<organism evidence="2">
    <name type="scientific">marine sediment metagenome</name>
    <dbReference type="NCBI Taxonomy" id="412755"/>
    <lineage>
        <taxon>unclassified sequences</taxon>
        <taxon>metagenomes</taxon>
        <taxon>ecological metagenomes</taxon>
    </lineage>
</organism>
<evidence type="ECO:0000256" key="1">
    <source>
        <dbReference type="SAM" id="MobiDB-lite"/>
    </source>
</evidence>
<dbReference type="AlphaFoldDB" id="A0A0F9IFY4"/>
<dbReference type="EMBL" id="LAZR01014175">
    <property type="protein sequence ID" value="KKM18649.1"/>
    <property type="molecule type" value="Genomic_DNA"/>
</dbReference>
<dbReference type="InterPro" id="IPR027417">
    <property type="entry name" value="P-loop_NTPase"/>
</dbReference>
<evidence type="ECO:0000313" key="2">
    <source>
        <dbReference type="EMBL" id="KKM18649.1"/>
    </source>
</evidence>
<proteinExistence type="predicted"/>
<dbReference type="SUPFAM" id="SSF52540">
    <property type="entry name" value="P-loop containing nucleoside triphosphate hydrolases"/>
    <property type="match status" value="1"/>
</dbReference>
<comment type="caution">
    <text evidence="2">The sequence shown here is derived from an EMBL/GenBank/DDBJ whole genome shotgun (WGS) entry which is preliminary data.</text>
</comment>
<sequence>MVEPTGLPKPTGPTPPPKAPVAPVASLKIDAKAEMARLTANYLDNKAKKVNFLIVGYKGSGKTHILKTMPQPIHIDSFDPGGSLTLIDEIEEGKVVPDRRWEAENDKQPWAFKAWDDEFLRRLRGGYFDHIGTYVLDSLSLWSDALMNYITSEDSRAGTAPWQSDYGLQQIMAKTAVKMIGGLPCYTVITAHLDTMKDEITGAIVTSLLFPGKGSTKIPLPIDEMYVLETKEVPVAGKGMQLQRNLITQPTGKYRACTRMGRNGLFALREEADLGRLIKKAGFPFEHKPLFK</sequence>
<feature type="compositionally biased region" description="Pro residues" evidence="1">
    <location>
        <begin position="10"/>
        <end position="20"/>
    </location>
</feature>
<dbReference type="Pfam" id="PF13479">
    <property type="entry name" value="AAA_24"/>
    <property type="match status" value="1"/>
</dbReference>
<reference evidence="2" key="1">
    <citation type="journal article" date="2015" name="Nature">
        <title>Complex archaea that bridge the gap between prokaryotes and eukaryotes.</title>
        <authorList>
            <person name="Spang A."/>
            <person name="Saw J.H."/>
            <person name="Jorgensen S.L."/>
            <person name="Zaremba-Niedzwiedzka K."/>
            <person name="Martijn J."/>
            <person name="Lind A.E."/>
            <person name="van Eijk R."/>
            <person name="Schleper C."/>
            <person name="Guy L."/>
            <person name="Ettema T.J."/>
        </authorList>
    </citation>
    <scope>NUCLEOTIDE SEQUENCE</scope>
</reference>